<keyword evidence="4 17" id="KW-0328">Glycosyltransferase</keyword>
<keyword evidence="7 17" id="KW-0479">Metal-binding</keyword>
<evidence type="ECO:0000256" key="2">
    <source>
        <dbReference type="ARBA" id="ARBA00004922"/>
    </source>
</evidence>
<keyword evidence="9" id="KW-1133">Transmembrane helix</keyword>
<organism evidence="18 19">
    <name type="scientific">Anisakis simplex</name>
    <name type="common">Herring worm</name>
    <dbReference type="NCBI Taxonomy" id="6269"/>
    <lineage>
        <taxon>Eukaryota</taxon>
        <taxon>Metazoa</taxon>
        <taxon>Ecdysozoa</taxon>
        <taxon>Nematoda</taxon>
        <taxon>Chromadorea</taxon>
        <taxon>Rhabditida</taxon>
        <taxon>Spirurina</taxon>
        <taxon>Ascaridomorpha</taxon>
        <taxon>Ascaridoidea</taxon>
        <taxon>Anisakidae</taxon>
        <taxon>Anisakis</taxon>
        <taxon>Anisakis simplex complex</taxon>
    </lineage>
</organism>
<evidence type="ECO:0000313" key="18">
    <source>
        <dbReference type="EMBL" id="VDK67433.1"/>
    </source>
</evidence>
<reference evidence="18 19" key="1">
    <citation type="submission" date="2018-11" db="EMBL/GenBank/DDBJ databases">
        <authorList>
            <consortium name="Pathogen Informatics"/>
        </authorList>
    </citation>
    <scope>NUCLEOTIDE SEQUENCE [LARGE SCALE GENOMIC DNA]</scope>
</reference>
<dbReference type="EMBL" id="UYRR01036579">
    <property type="protein sequence ID" value="VDK67433.1"/>
    <property type="molecule type" value="Genomic_DNA"/>
</dbReference>
<evidence type="ECO:0000256" key="8">
    <source>
        <dbReference type="ARBA" id="ARBA00022968"/>
    </source>
</evidence>
<evidence type="ECO:0000256" key="17">
    <source>
        <dbReference type="RuleBase" id="RU368119"/>
    </source>
</evidence>
<comment type="similarity">
    <text evidence="3 17">Belongs to the glycosyltransferase 13 family.</text>
</comment>
<comment type="cofactor">
    <cofactor evidence="17">
        <name>Mn(2+)</name>
        <dbReference type="ChEBI" id="CHEBI:29035"/>
    </cofactor>
    <text evidence="17">The cofactor is mostly bound to the substrate.</text>
</comment>
<dbReference type="Proteomes" id="UP000267096">
    <property type="component" value="Unassembled WGS sequence"/>
</dbReference>
<keyword evidence="8 17" id="KW-0735">Signal-anchor</keyword>
<keyword evidence="6" id="KW-0812">Transmembrane</keyword>
<comment type="catalytic activity">
    <reaction evidence="16 17">
        <text>N(4)-(alpha-D-Man-(1-&gt;3)-[alpha-D-Man-(1-&gt;3)-[alpha-D-Man-(1-&gt;6)]-alpha-D-Man-(1-&gt;6)]-beta-D-Man-(1-&gt;4)-beta-D-GlcNAc-(1-&gt;4)-beta-D-GlcNAc)-L-asparaginyl-[protein] (N-glucan mannose isomer 5A1,2) + UDP-N-acetyl-alpha-D-glucosamine = N(4)-{beta-D-GlcNAc-(1-&gt;2)-alpha-D-Man-(1-&gt;3)-[alpha-D-Man-(1-&gt;3)-[alpha-D-Man-(1-&gt;6)]-alpha-D-Man-(1-&gt;6)]-beta-D-Man-(1-&gt;4)-beta-D-GlcNAc-(1-&gt;4)-beta-D-GlcNAc}-L-asparaginyl-[protein] + UDP + H(+)</text>
        <dbReference type="Rhea" id="RHEA:11456"/>
        <dbReference type="Rhea" id="RHEA-COMP:14367"/>
        <dbReference type="Rhea" id="RHEA-COMP:14368"/>
        <dbReference type="ChEBI" id="CHEBI:15378"/>
        <dbReference type="ChEBI" id="CHEBI:57705"/>
        <dbReference type="ChEBI" id="CHEBI:58223"/>
        <dbReference type="ChEBI" id="CHEBI:59087"/>
        <dbReference type="ChEBI" id="CHEBI:60625"/>
        <dbReference type="EC" id="2.4.1.101"/>
    </reaction>
</comment>
<dbReference type="GO" id="GO:0030145">
    <property type="term" value="F:manganese ion binding"/>
    <property type="evidence" value="ECO:0007669"/>
    <property type="project" value="UniProtKB-UniRule"/>
</dbReference>
<dbReference type="OrthoDB" id="440755at2759"/>
<dbReference type="UniPathway" id="UPA00378"/>
<keyword evidence="10 17" id="KW-0333">Golgi apparatus</keyword>
<evidence type="ECO:0000256" key="5">
    <source>
        <dbReference type="ARBA" id="ARBA00022679"/>
    </source>
</evidence>
<dbReference type="Gene3D" id="3.10.180.20">
    <property type="entry name" value="N-Acetylglucosaminyltransferase I, Domain 2"/>
    <property type="match status" value="1"/>
</dbReference>
<evidence type="ECO:0000256" key="12">
    <source>
        <dbReference type="ARBA" id="ARBA00023211"/>
    </source>
</evidence>
<gene>
    <name evidence="18" type="ORF">ASIM_LOCUS19078</name>
</gene>
<dbReference type="PANTHER" id="PTHR10468:SF0">
    <property type="entry name" value="ALPHA-1,3-MANNOSYL-GLYCOPROTEIN 2-BETA-N-ACETYLGLUCOSAMINYLTRANSFERASE"/>
    <property type="match status" value="1"/>
</dbReference>
<evidence type="ECO:0000256" key="13">
    <source>
        <dbReference type="ARBA" id="ARBA00037706"/>
    </source>
</evidence>
<evidence type="ECO:0000256" key="10">
    <source>
        <dbReference type="ARBA" id="ARBA00023034"/>
    </source>
</evidence>
<keyword evidence="19" id="KW-1185">Reference proteome</keyword>
<name>A0A3P6SDJ3_ANISI</name>
<accession>A0A3P6SDJ3</accession>
<dbReference type="SUPFAM" id="SSF53448">
    <property type="entry name" value="Nucleotide-diphospho-sugar transferases"/>
    <property type="match status" value="1"/>
</dbReference>
<dbReference type="EC" id="2.4.1.101" evidence="14 17"/>
<evidence type="ECO:0000256" key="4">
    <source>
        <dbReference type="ARBA" id="ARBA00022676"/>
    </source>
</evidence>
<comment type="subcellular location">
    <subcellularLocation>
        <location evidence="1 17">Golgi apparatus membrane</location>
        <topology evidence="1 17">Single-pass type II membrane protein</topology>
    </subcellularLocation>
</comment>
<evidence type="ECO:0000256" key="11">
    <source>
        <dbReference type="ARBA" id="ARBA00023136"/>
    </source>
</evidence>
<dbReference type="FunFam" id="3.90.550.10:FF:000252">
    <property type="entry name" value="Protein O-linked-mannose beta-1,2-N-acetylglucosaminyltransferase 1"/>
    <property type="match status" value="1"/>
</dbReference>
<evidence type="ECO:0000256" key="6">
    <source>
        <dbReference type="ARBA" id="ARBA00022692"/>
    </source>
</evidence>
<keyword evidence="5" id="KW-0808">Transferase</keyword>
<dbReference type="AlphaFoldDB" id="A0A3P6SDJ3"/>
<dbReference type="InterPro" id="IPR029044">
    <property type="entry name" value="Nucleotide-diphossugar_trans"/>
</dbReference>
<evidence type="ECO:0000256" key="7">
    <source>
        <dbReference type="ARBA" id="ARBA00022723"/>
    </source>
</evidence>
<dbReference type="GO" id="GO:0000139">
    <property type="term" value="C:Golgi membrane"/>
    <property type="evidence" value="ECO:0007669"/>
    <property type="project" value="UniProtKB-SubCell"/>
</dbReference>
<dbReference type="InterPro" id="IPR052261">
    <property type="entry name" value="Glycosyltransferase_13"/>
</dbReference>
<dbReference type="Gene3D" id="3.90.550.10">
    <property type="entry name" value="Spore Coat Polysaccharide Biosynthesis Protein SpsA, Chain A"/>
    <property type="match status" value="1"/>
</dbReference>
<keyword evidence="11" id="KW-0472">Membrane</keyword>
<dbReference type="GO" id="GO:0006487">
    <property type="term" value="P:protein N-linked glycosylation"/>
    <property type="evidence" value="ECO:0007669"/>
    <property type="project" value="TreeGrafter"/>
</dbReference>
<dbReference type="PANTHER" id="PTHR10468">
    <property type="entry name" value="PROTEIN O-LINKED-MANNOSE BETA-1,2-N-ACETYLGLUCOSAMINYLTRANSFERASE 1/ALPHA-1,3-MANNOSYL-GLYCOPROTEIN 2-BETA-N-ACETYLGLUCOSAMINYLTRANSFERASE"/>
    <property type="match status" value="1"/>
</dbReference>
<evidence type="ECO:0000256" key="16">
    <source>
        <dbReference type="ARBA" id="ARBA00049421"/>
    </source>
</evidence>
<dbReference type="GO" id="GO:0003827">
    <property type="term" value="F:alpha-1,3-mannosylglycoprotein 2-beta-N-acetylglucosaminyltransferase activity"/>
    <property type="evidence" value="ECO:0007669"/>
    <property type="project" value="UniProtKB-UniRule"/>
</dbReference>
<sequence length="263" mass="30824">MQHISGEKANVTAAPNMGRYLTYYMIARHYKLGLSYVFDTLGYKSVIITEDDLDIAPDFFDYFSATRYLLERDRTLYCVSAWNDNGKPNLIDTNAYDLLHRSDFFPGLGWMMTSELWQELGPIWPTGFWDDWIRDPARRNNRSCIRPEISRTAMTPEGKKGASNGLFFVNHLNKIVLNTKPVNFTLLNLDYLLKENYDQHFIDHVYSTPLLPFSKLRARIARGVGNKSREYRIEYDRLERYLDIAKQLQIMGDFKVGRRLYKS</sequence>
<proteinExistence type="inferred from homology"/>
<protein>
    <recommendedName>
        <fullName evidence="14 17">Alpha-1,3-mannosyl-glycoprotein 2-beta-N-acetylglucosaminyltransferase</fullName>
        <shortName evidence="17">GNT-I</shortName>
        <shortName evidence="17">GlcNAc-T I</shortName>
        <ecNumber evidence="14 17">2.4.1.101</ecNumber>
    </recommendedName>
    <alternativeName>
        <fullName evidence="15 17">N-glycosyl-oligosaccharide-glycoprotein N-acetylglucosaminyltransferase I</fullName>
    </alternativeName>
</protein>
<evidence type="ECO:0000256" key="9">
    <source>
        <dbReference type="ARBA" id="ARBA00022989"/>
    </source>
</evidence>
<evidence type="ECO:0000256" key="14">
    <source>
        <dbReference type="ARBA" id="ARBA00038949"/>
    </source>
</evidence>
<comment type="pathway">
    <text evidence="2 17">Protein modification; protein glycosylation.</text>
</comment>
<evidence type="ECO:0000313" key="19">
    <source>
        <dbReference type="Proteomes" id="UP000267096"/>
    </source>
</evidence>
<keyword evidence="12 17" id="KW-0464">Manganese</keyword>
<comment type="function">
    <text evidence="13 17">Initiates complex N-linked carbohydrate formation. Essential for the conversion of high-mannose to hybrid and complex N-glycans.</text>
</comment>
<evidence type="ECO:0000256" key="15">
    <source>
        <dbReference type="ARBA" id="ARBA00041712"/>
    </source>
</evidence>
<evidence type="ECO:0000256" key="3">
    <source>
        <dbReference type="ARBA" id="ARBA00006492"/>
    </source>
</evidence>
<dbReference type="InterPro" id="IPR004139">
    <property type="entry name" value="Glyco_trans_13"/>
</dbReference>
<dbReference type="Pfam" id="PF03071">
    <property type="entry name" value="GNT-I"/>
    <property type="match status" value="1"/>
</dbReference>
<evidence type="ECO:0000256" key="1">
    <source>
        <dbReference type="ARBA" id="ARBA00004323"/>
    </source>
</evidence>